<dbReference type="AlphaFoldDB" id="A0A1H3GBX3"/>
<dbReference type="STRING" id="418495.SAMN05216215_1018119"/>
<reference evidence="3" key="1">
    <citation type="submission" date="2016-10" db="EMBL/GenBank/DDBJ databases">
        <authorList>
            <person name="Varghese N."/>
            <person name="Submissions S."/>
        </authorList>
    </citation>
    <scope>NUCLEOTIDE SEQUENCE [LARGE SCALE GENOMIC DNA]</scope>
    <source>
        <strain evidence="3">CGMCC 4.3530</strain>
    </source>
</reference>
<evidence type="ECO:0008006" key="4">
    <source>
        <dbReference type="Google" id="ProtNLM"/>
    </source>
</evidence>
<evidence type="ECO:0000313" key="2">
    <source>
        <dbReference type="EMBL" id="SDY00771.1"/>
    </source>
</evidence>
<evidence type="ECO:0000256" key="1">
    <source>
        <dbReference type="SAM" id="MobiDB-lite"/>
    </source>
</evidence>
<evidence type="ECO:0000313" key="3">
    <source>
        <dbReference type="Proteomes" id="UP000199529"/>
    </source>
</evidence>
<sequence>MAEVCRRLGARRGKPLKLSPYPLDVPGPFGLWIATPVVDFILYQQETTNAHQQHIIAHELGHIISGHSSDDGDEAGWYESFPDIPPDHVRRALRRTHYETDQEREAETVATLLLERAAVLEQVALPSQTPRARRAQQALGEQQDWL</sequence>
<proteinExistence type="predicted"/>
<dbReference type="EMBL" id="FNOK01000018">
    <property type="protein sequence ID" value="SDY00771.1"/>
    <property type="molecule type" value="Genomic_DNA"/>
</dbReference>
<organism evidence="2 3">
    <name type="scientific">Saccharopolyspora shandongensis</name>
    <dbReference type="NCBI Taxonomy" id="418495"/>
    <lineage>
        <taxon>Bacteria</taxon>
        <taxon>Bacillati</taxon>
        <taxon>Actinomycetota</taxon>
        <taxon>Actinomycetes</taxon>
        <taxon>Pseudonocardiales</taxon>
        <taxon>Pseudonocardiaceae</taxon>
        <taxon>Saccharopolyspora</taxon>
    </lineage>
</organism>
<gene>
    <name evidence="2" type="ORF">SAMN05216215_1018119</name>
</gene>
<dbReference type="Proteomes" id="UP000199529">
    <property type="component" value="Unassembled WGS sequence"/>
</dbReference>
<accession>A0A1H3GBX3</accession>
<feature type="region of interest" description="Disordered" evidence="1">
    <location>
        <begin position="127"/>
        <end position="146"/>
    </location>
</feature>
<keyword evidence="3" id="KW-1185">Reference proteome</keyword>
<name>A0A1H3GBX3_9PSEU</name>
<protein>
    <recommendedName>
        <fullName evidence="4">IrrE N-terminal-like domain-containing protein</fullName>
    </recommendedName>
</protein>
<dbReference type="Gene3D" id="1.10.10.2910">
    <property type="match status" value="1"/>
</dbReference>